<keyword evidence="1" id="KW-0472">Membrane</keyword>
<dbReference type="SUPFAM" id="SSF52058">
    <property type="entry name" value="L domain-like"/>
    <property type="match status" value="1"/>
</dbReference>
<feature type="non-terminal residue" evidence="2">
    <location>
        <position position="140"/>
    </location>
</feature>
<proteinExistence type="predicted"/>
<dbReference type="AlphaFoldDB" id="A0A5N5T8G2"/>
<protein>
    <recommendedName>
        <fullName evidence="4">LRRCT domain-containing protein</fullName>
    </recommendedName>
</protein>
<evidence type="ECO:0008006" key="4">
    <source>
        <dbReference type="Google" id="ProtNLM"/>
    </source>
</evidence>
<dbReference type="EMBL" id="SEYY01006452">
    <property type="protein sequence ID" value="KAB7502896.1"/>
    <property type="molecule type" value="Genomic_DNA"/>
</dbReference>
<keyword evidence="1" id="KW-0812">Transmembrane</keyword>
<dbReference type="Proteomes" id="UP000326759">
    <property type="component" value="Unassembled WGS sequence"/>
</dbReference>
<dbReference type="Gene3D" id="3.80.10.10">
    <property type="entry name" value="Ribonuclease Inhibitor"/>
    <property type="match status" value="1"/>
</dbReference>
<organism evidence="2 3">
    <name type="scientific">Armadillidium nasatum</name>
    <dbReference type="NCBI Taxonomy" id="96803"/>
    <lineage>
        <taxon>Eukaryota</taxon>
        <taxon>Metazoa</taxon>
        <taxon>Ecdysozoa</taxon>
        <taxon>Arthropoda</taxon>
        <taxon>Crustacea</taxon>
        <taxon>Multicrustacea</taxon>
        <taxon>Malacostraca</taxon>
        <taxon>Eumalacostraca</taxon>
        <taxon>Peracarida</taxon>
        <taxon>Isopoda</taxon>
        <taxon>Oniscidea</taxon>
        <taxon>Crinocheta</taxon>
        <taxon>Armadillidiidae</taxon>
        <taxon>Armadillidium</taxon>
    </lineage>
</organism>
<feature type="transmembrane region" description="Helical" evidence="1">
    <location>
        <begin position="118"/>
        <end position="135"/>
    </location>
</feature>
<name>A0A5N5T8G2_9CRUS</name>
<dbReference type="OrthoDB" id="10022853at2759"/>
<evidence type="ECO:0000313" key="2">
    <source>
        <dbReference type="EMBL" id="KAB7502896.1"/>
    </source>
</evidence>
<accession>A0A5N5T8G2</accession>
<feature type="non-terminal residue" evidence="2">
    <location>
        <position position="1"/>
    </location>
</feature>
<reference evidence="2 3" key="1">
    <citation type="journal article" date="2019" name="PLoS Biol.">
        <title>Sex chromosomes control vertical transmission of feminizing Wolbachia symbionts in an isopod.</title>
        <authorList>
            <person name="Becking T."/>
            <person name="Chebbi M.A."/>
            <person name="Giraud I."/>
            <person name="Moumen B."/>
            <person name="Laverre T."/>
            <person name="Caubet Y."/>
            <person name="Peccoud J."/>
            <person name="Gilbert C."/>
            <person name="Cordaux R."/>
        </authorList>
    </citation>
    <scope>NUCLEOTIDE SEQUENCE [LARGE SCALE GENOMIC DNA]</scope>
    <source>
        <strain evidence="2">ANa2</strain>
        <tissue evidence="2">Whole body excluding digestive tract and cuticle</tissue>
    </source>
</reference>
<comment type="caution">
    <text evidence="2">The sequence shown here is derived from an EMBL/GenBank/DDBJ whole genome shotgun (WGS) entry which is preliminary data.</text>
</comment>
<feature type="transmembrane region" description="Helical" evidence="1">
    <location>
        <begin position="93"/>
        <end position="112"/>
    </location>
</feature>
<evidence type="ECO:0000256" key="1">
    <source>
        <dbReference type="SAM" id="Phobius"/>
    </source>
</evidence>
<dbReference type="InterPro" id="IPR032675">
    <property type="entry name" value="LRR_dom_sf"/>
</dbReference>
<evidence type="ECO:0000313" key="3">
    <source>
        <dbReference type="Proteomes" id="UP000326759"/>
    </source>
</evidence>
<keyword evidence="1" id="KW-1133">Transmembrane helix</keyword>
<keyword evidence="3" id="KW-1185">Reference proteome</keyword>
<gene>
    <name evidence="2" type="ORF">Anas_04036</name>
</gene>
<sequence length="140" mass="16195">GLALQGNDWTCDCSLVWLGQWLRRWLRETLQIHTAVLMGAQQVHQLAREATCHEPRTGQEIPLLDIRSEDLSCHASPFSGSAKSITKRDYYQFPILLISILISSSSLSIPWLKSFFHYFYIYLFNFLILIVSIFLRDMVS</sequence>